<keyword evidence="2" id="KW-1185">Reference proteome</keyword>
<dbReference type="GeneID" id="34561288"/>
<name>A0A1G4B5I0_9PEZI</name>
<proteinExistence type="predicted"/>
<gene>
    <name evidence="1" type="ORF">CORC01_08143</name>
</gene>
<dbReference type="EMBL" id="MJBS01000068">
    <property type="protein sequence ID" value="OHE96545.1"/>
    <property type="molecule type" value="Genomic_DNA"/>
</dbReference>
<sequence length="184" mass="21030">TKLPDKLQNDEERGRCRAQFVPRGLALLGRVNTWSLAGPALWGPESLKQEQLQLSFPATVPIVHVAMDRRRIVWSLAVFAFRMNSLRPKSFERLLGENIDRLDKLARDGHWPSFQFTAWPILGSPCARALWWTCLQSHVAQEPRVSNSWCRNPATNIVSQLGVSYHGQPRRHKVCPCSERTCTF</sequence>
<comment type="caution">
    <text evidence="1">The sequence shown here is derived from an EMBL/GenBank/DDBJ whole genome shotgun (WGS) entry which is preliminary data.</text>
</comment>
<protein>
    <submittedName>
        <fullName evidence="1">Uncharacterized protein</fullName>
    </submittedName>
</protein>
<dbReference type="Proteomes" id="UP000176998">
    <property type="component" value="Unassembled WGS sequence"/>
</dbReference>
<evidence type="ECO:0000313" key="2">
    <source>
        <dbReference type="Proteomes" id="UP000176998"/>
    </source>
</evidence>
<dbReference type="AlphaFoldDB" id="A0A1G4B5I0"/>
<dbReference type="RefSeq" id="XP_022473702.1">
    <property type="nucleotide sequence ID" value="XM_022619778.1"/>
</dbReference>
<organism evidence="1 2">
    <name type="scientific">Colletotrichum orchidophilum</name>
    <dbReference type="NCBI Taxonomy" id="1209926"/>
    <lineage>
        <taxon>Eukaryota</taxon>
        <taxon>Fungi</taxon>
        <taxon>Dikarya</taxon>
        <taxon>Ascomycota</taxon>
        <taxon>Pezizomycotina</taxon>
        <taxon>Sordariomycetes</taxon>
        <taxon>Hypocreomycetidae</taxon>
        <taxon>Glomerellales</taxon>
        <taxon>Glomerellaceae</taxon>
        <taxon>Colletotrichum</taxon>
    </lineage>
</organism>
<feature type="non-terminal residue" evidence="1">
    <location>
        <position position="1"/>
    </location>
</feature>
<evidence type="ECO:0000313" key="1">
    <source>
        <dbReference type="EMBL" id="OHE96545.1"/>
    </source>
</evidence>
<accession>A0A1G4B5I0</accession>
<dbReference type="OrthoDB" id="10550152at2759"/>
<reference evidence="1 2" key="1">
    <citation type="submission" date="2016-09" db="EMBL/GenBank/DDBJ databases">
        <authorList>
            <person name="Capua I."/>
            <person name="De Benedictis P."/>
            <person name="Joannis T."/>
            <person name="Lombin L.H."/>
            <person name="Cattoli G."/>
        </authorList>
    </citation>
    <scope>NUCLEOTIDE SEQUENCE [LARGE SCALE GENOMIC DNA]</scope>
    <source>
        <strain evidence="1 2">IMI 309357</strain>
    </source>
</reference>